<reference evidence="2" key="1">
    <citation type="submission" date="2023-01" db="EMBL/GenBank/DDBJ databases">
        <title>Genome assembly of the deep-sea coral Lophelia pertusa.</title>
        <authorList>
            <person name="Herrera S."/>
            <person name="Cordes E."/>
        </authorList>
    </citation>
    <scope>NUCLEOTIDE SEQUENCE</scope>
    <source>
        <strain evidence="2">USNM1676648</strain>
        <tissue evidence="2">Polyp</tissue>
    </source>
</reference>
<sequence>MATQLQQQCRETRVFIESMDHQSISLHFNKEEDDHLASKQKRMLLSHLNPVALKEEDENGGRDRTIVSSGNLENAKSNITEASSTKLAGYSGIGEVAEIHSDIWLRVLDAVRAKDGDKLTTIIKQTEAKLGIMSSTQSSEKPAHNTSPGHVRGVPLQASSPK</sequence>
<gene>
    <name evidence="2" type="ORF">OS493_023657</name>
</gene>
<accession>A0A9X0CWR3</accession>
<name>A0A9X0CWR3_9CNID</name>
<protein>
    <submittedName>
        <fullName evidence="2">Uncharacterized protein</fullName>
    </submittedName>
</protein>
<feature type="compositionally biased region" description="Polar residues" evidence="1">
    <location>
        <begin position="133"/>
        <end position="148"/>
    </location>
</feature>
<dbReference type="AlphaFoldDB" id="A0A9X0CWR3"/>
<keyword evidence="3" id="KW-1185">Reference proteome</keyword>
<comment type="caution">
    <text evidence="2">The sequence shown here is derived from an EMBL/GenBank/DDBJ whole genome shotgun (WGS) entry which is preliminary data.</text>
</comment>
<evidence type="ECO:0000313" key="2">
    <source>
        <dbReference type="EMBL" id="KAJ7378401.1"/>
    </source>
</evidence>
<evidence type="ECO:0000313" key="3">
    <source>
        <dbReference type="Proteomes" id="UP001163046"/>
    </source>
</evidence>
<evidence type="ECO:0000256" key="1">
    <source>
        <dbReference type="SAM" id="MobiDB-lite"/>
    </source>
</evidence>
<dbReference type="EMBL" id="MU826367">
    <property type="protein sequence ID" value="KAJ7378401.1"/>
    <property type="molecule type" value="Genomic_DNA"/>
</dbReference>
<dbReference type="OrthoDB" id="2285229at2759"/>
<proteinExistence type="predicted"/>
<feature type="region of interest" description="Disordered" evidence="1">
    <location>
        <begin position="132"/>
        <end position="162"/>
    </location>
</feature>
<organism evidence="2 3">
    <name type="scientific">Desmophyllum pertusum</name>
    <dbReference type="NCBI Taxonomy" id="174260"/>
    <lineage>
        <taxon>Eukaryota</taxon>
        <taxon>Metazoa</taxon>
        <taxon>Cnidaria</taxon>
        <taxon>Anthozoa</taxon>
        <taxon>Hexacorallia</taxon>
        <taxon>Scleractinia</taxon>
        <taxon>Caryophylliina</taxon>
        <taxon>Caryophylliidae</taxon>
        <taxon>Desmophyllum</taxon>
    </lineage>
</organism>
<dbReference type="Proteomes" id="UP001163046">
    <property type="component" value="Unassembled WGS sequence"/>
</dbReference>